<keyword evidence="3" id="KW-0378">Hydrolase</keyword>
<sequence>MVGVAYGYWGVVDQGMSLESALLAGGLCSVAGMLPDLDSDTGVPLRETSLFLAATAPMLMMDRWKDMGLTHESMALAAMVIYVAIRFVAVEFFKRYTVHRGMWHSIPAALVSGLVAYLLMPCPSEAVRVYKSLAVFVGFMTHLMLDEIWSLDFSGGRFRVKKSFGTALKFFGNNWAANVSVYAKLALLIYVAQGDHEILDRLRQRTRLDQEQYTLPGSTSYPSFSLPWRSKTETASQDALDENLGGVPGQSFSPAENYTPAQTPYGAQANPWQQAPVNPTPQPYQPQQQQPYPQQQQQQYPPPQYPQQQTYPAPQPYPIQHRVADPRTDSPALPY</sequence>
<dbReference type="EMBL" id="FXUG01000003">
    <property type="protein sequence ID" value="SMP51106.1"/>
    <property type="molecule type" value="Genomic_DNA"/>
</dbReference>
<evidence type="ECO:0000313" key="4">
    <source>
        <dbReference type="Proteomes" id="UP001158067"/>
    </source>
</evidence>
<feature type="region of interest" description="Disordered" evidence="1">
    <location>
        <begin position="224"/>
        <end position="335"/>
    </location>
</feature>
<gene>
    <name evidence="3" type="ORF">SAMN06265222_103226</name>
</gene>
<keyword evidence="2" id="KW-1133">Transmembrane helix</keyword>
<keyword evidence="2" id="KW-0812">Transmembrane</keyword>
<protein>
    <submittedName>
        <fullName evidence="3">LexA-binding, inner membrane-associated putative hydrolase</fullName>
    </submittedName>
</protein>
<organism evidence="3 4">
    <name type="scientific">Neorhodopirellula lusitana</name>
    <dbReference type="NCBI Taxonomy" id="445327"/>
    <lineage>
        <taxon>Bacteria</taxon>
        <taxon>Pseudomonadati</taxon>
        <taxon>Planctomycetota</taxon>
        <taxon>Planctomycetia</taxon>
        <taxon>Pirellulales</taxon>
        <taxon>Pirellulaceae</taxon>
        <taxon>Neorhodopirellula</taxon>
    </lineage>
</organism>
<keyword evidence="2" id="KW-0472">Membrane</keyword>
<reference evidence="3 4" key="1">
    <citation type="submission" date="2017-05" db="EMBL/GenBank/DDBJ databases">
        <authorList>
            <person name="Varghese N."/>
            <person name="Submissions S."/>
        </authorList>
    </citation>
    <scope>NUCLEOTIDE SEQUENCE [LARGE SCALE GENOMIC DNA]</scope>
    <source>
        <strain evidence="3 4">DSM 25457</strain>
    </source>
</reference>
<evidence type="ECO:0000313" key="3">
    <source>
        <dbReference type="EMBL" id="SMP51106.1"/>
    </source>
</evidence>
<name>A0ABY1PXP1_9BACT</name>
<dbReference type="Proteomes" id="UP001158067">
    <property type="component" value="Unassembled WGS sequence"/>
</dbReference>
<feature type="compositionally biased region" description="Polar residues" evidence="1">
    <location>
        <begin position="250"/>
        <end position="262"/>
    </location>
</feature>
<feature type="transmembrane region" description="Helical" evidence="2">
    <location>
        <begin position="69"/>
        <end position="89"/>
    </location>
</feature>
<evidence type="ECO:0000256" key="1">
    <source>
        <dbReference type="SAM" id="MobiDB-lite"/>
    </source>
</evidence>
<feature type="transmembrane region" description="Helical" evidence="2">
    <location>
        <begin position="101"/>
        <end position="120"/>
    </location>
</feature>
<dbReference type="Pfam" id="PF04307">
    <property type="entry name" value="YdjM"/>
    <property type="match status" value="1"/>
</dbReference>
<dbReference type="InterPro" id="IPR007404">
    <property type="entry name" value="YdjM-like"/>
</dbReference>
<feature type="compositionally biased region" description="Low complexity" evidence="1">
    <location>
        <begin position="285"/>
        <end position="299"/>
    </location>
</feature>
<evidence type="ECO:0000256" key="2">
    <source>
        <dbReference type="SAM" id="Phobius"/>
    </source>
</evidence>
<comment type="caution">
    <text evidence="3">The sequence shown here is derived from an EMBL/GenBank/DDBJ whole genome shotgun (WGS) entry which is preliminary data.</text>
</comment>
<proteinExistence type="predicted"/>
<keyword evidence="4" id="KW-1185">Reference proteome</keyword>
<dbReference type="GO" id="GO:0016787">
    <property type="term" value="F:hydrolase activity"/>
    <property type="evidence" value="ECO:0007669"/>
    <property type="project" value="UniProtKB-KW"/>
</dbReference>
<accession>A0ABY1PXP1</accession>